<feature type="region of interest" description="Disordered" evidence="1">
    <location>
        <begin position="292"/>
        <end position="311"/>
    </location>
</feature>
<feature type="region of interest" description="Disordered" evidence="1">
    <location>
        <begin position="504"/>
        <end position="538"/>
    </location>
</feature>
<evidence type="ECO:0000256" key="1">
    <source>
        <dbReference type="SAM" id="MobiDB-lite"/>
    </source>
</evidence>
<feature type="region of interest" description="Disordered" evidence="1">
    <location>
        <begin position="865"/>
        <end position="911"/>
    </location>
</feature>
<feature type="region of interest" description="Disordered" evidence="1">
    <location>
        <begin position="679"/>
        <end position="715"/>
    </location>
</feature>
<feature type="region of interest" description="Disordered" evidence="1">
    <location>
        <begin position="1001"/>
        <end position="1025"/>
    </location>
</feature>
<keyword evidence="3" id="KW-1185">Reference proteome</keyword>
<feature type="compositionally biased region" description="Polar residues" evidence="1">
    <location>
        <begin position="615"/>
        <end position="633"/>
    </location>
</feature>
<feature type="compositionally biased region" description="Basic residues" evidence="1">
    <location>
        <begin position="1"/>
        <end position="10"/>
    </location>
</feature>
<dbReference type="OrthoDB" id="8197936at2759"/>
<gene>
    <name evidence="2" type="ORF">PSYICH_LOCUS15284</name>
</gene>
<feature type="compositionally biased region" description="Basic and acidic residues" evidence="1">
    <location>
        <begin position="504"/>
        <end position="520"/>
    </location>
</feature>
<name>A0A9P0GJ07_9CUCU</name>
<feature type="compositionally biased region" description="Low complexity" evidence="1">
    <location>
        <begin position="901"/>
        <end position="911"/>
    </location>
</feature>
<accession>A0A9P0GJ07</accession>
<evidence type="ECO:0000313" key="3">
    <source>
        <dbReference type="Proteomes" id="UP001153636"/>
    </source>
</evidence>
<feature type="region of interest" description="Disordered" evidence="1">
    <location>
        <begin position="1"/>
        <end position="74"/>
    </location>
</feature>
<feature type="region of interest" description="Disordered" evidence="1">
    <location>
        <begin position="104"/>
        <end position="136"/>
    </location>
</feature>
<feature type="compositionally biased region" description="Basic residues" evidence="1">
    <location>
        <begin position="891"/>
        <end position="900"/>
    </location>
</feature>
<organism evidence="2 3">
    <name type="scientific">Psylliodes chrysocephalus</name>
    <dbReference type="NCBI Taxonomy" id="3402493"/>
    <lineage>
        <taxon>Eukaryota</taxon>
        <taxon>Metazoa</taxon>
        <taxon>Ecdysozoa</taxon>
        <taxon>Arthropoda</taxon>
        <taxon>Hexapoda</taxon>
        <taxon>Insecta</taxon>
        <taxon>Pterygota</taxon>
        <taxon>Neoptera</taxon>
        <taxon>Endopterygota</taxon>
        <taxon>Coleoptera</taxon>
        <taxon>Polyphaga</taxon>
        <taxon>Cucujiformia</taxon>
        <taxon>Chrysomeloidea</taxon>
        <taxon>Chrysomelidae</taxon>
        <taxon>Galerucinae</taxon>
        <taxon>Alticini</taxon>
        <taxon>Psylliodes</taxon>
    </lineage>
</organism>
<dbReference type="AlphaFoldDB" id="A0A9P0GJ07"/>
<reference evidence="2" key="1">
    <citation type="submission" date="2022-01" db="EMBL/GenBank/DDBJ databases">
        <authorList>
            <person name="King R."/>
        </authorList>
    </citation>
    <scope>NUCLEOTIDE SEQUENCE</scope>
</reference>
<feature type="region of interest" description="Disordered" evidence="1">
    <location>
        <begin position="599"/>
        <end position="665"/>
    </location>
</feature>
<feature type="compositionally biased region" description="Basic residues" evidence="1">
    <location>
        <begin position="255"/>
        <end position="265"/>
    </location>
</feature>
<dbReference type="Proteomes" id="UP001153636">
    <property type="component" value="Chromosome 9"/>
</dbReference>
<feature type="region of interest" description="Disordered" evidence="1">
    <location>
        <begin position="179"/>
        <end position="217"/>
    </location>
</feature>
<proteinExistence type="predicted"/>
<feature type="compositionally biased region" description="Low complexity" evidence="1">
    <location>
        <begin position="62"/>
        <end position="73"/>
    </location>
</feature>
<feature type="compositionally biased region" description="Acidic residues" evidence="1">
    <location>
        <begin position="274"/>
        <end position="286"/>
    </location>
</feature>
<feature type="region of interest" description="Disordered" evidence="1">
    <location>
        <begin position="242"/>
        <end position="286"/>
    </location>
</feature>
<protein>
    <submittedName>
        <fullName evidence="2">Uncharacterized protein</fullName>
    </submittedName>
</protein>
<evidence type="ECO:0000313" key="2">
    <source>
        <dbReference type="EMBL" id="CAH1115339.1"/>
    </source>
</evidence>
<feature type="compositionally biased region" description="Basic residues" evidence="1">
    <location>
        <begin position="528"/>
        <end position="538"/>
    </location>
</feature>
<dbReference type="EMBL" id="OV651821">
    <property type="protein sequence ID" value="CAH1115339.1"/>
    <property type="molecule type" value="Genomic_DNA"/>
</dbReference>
<sequence length="1203" mass="136815">MGKKARKTRWRTLEITDEQSDSEESHTTTTPRLPKSFQQKSYYNKLPYSSQSTPRRKYQYDSTKSTRSSSTTSENKITFNEDEYTRITTPRQDVLFKKGYLNKPKNYQTQTSTGTSTTSTGNSTGNGTPDHQSTDLEYDSHFVFPNGFVDQNGIYYVNSYEPYPLMLYNPPTYYPEFSNSKSKRCSTGSLTESTSPNNEEATSQDLSGGEASNNVSDYSGHHSVYNMVYPGYYVNGVCPHQEIESGQNPSEQTRKLKKRRRRKTSRSQTNNQDESTECSEDEDLESVDPIVIESDKSTSSPTSKHTNCSTTEETIKINGYVEQKDEITEDLPQGPVVVPNVVVPQDDKGTIDLPKSQKYDLKPDAEEFVPRAYRTPEIPLSPVQFIKVPPNFVQIPLLPFNGQINPAFIPPGSIPINFIPPDPKLFPPNFVNFAPGHPKNQQISEKVDELKEVKTNDHNSKVCDINCNTAKDELAVKNEKITEKIVTNGKAIDIATIVSKLEEAAKEQEENDEDPTKTPDSENSPIKKPFRTNQKYRNHYKRTFYNSPRNSPQRQNGDVTNLNVTESNQIKYIGSDNHTEVPTDSKFVKNNYERFRKNWKNGNNKWQPNGAYRSPKQSPTHHSNIESKQSTTKHYSDTLKNVPITKEQDPELVRPVSAPSSPKVCPLVNKLPNQWISVSSRKKRKNKNVEESDASFEDTTTTTTTTTPGDDHPDEFESYDINLLVDVVPVEEIEETIKVEIIEEHVEQIINNIAQTESDNIQNNSLTPEIRLVTDIESELILKEESPTKEIKIEELENKQETEIAEKLIDEENKSSKKKSKKGTQKAITKRVIITDIDLSEKNEQVKTPMKKIVKKIDKPKEMQEIVPEEVQEPIVLPETVSEEPEEDKKKSKKKKKKTTKTSSLSSSSTTLSLAEDAYDLLLDTSLATETDKTNDEISVELDKMIQKGIYSSLEEKMKTLNLSETDGFFKSIFSKVPMTAKPEPVGFLKSPDFTKIPLVKSDPVSEDQNLESKKTNDELPASESSEIFLESPVVDVIQPEDPKSLYPITEAVKEWMCRTRETTPDVEIFKSPSTIYKEFCESDTNSDTEVWNSRNLSDELSASVEDDEITLFTTEEADKTEQGSNEDLLEYWEDLKTEEKKILNKEEIDKNEDGEELEVYESKYGNNEDFLKLQKEVQEKAKNINYPKHGNLPYRAICCNLM</sequence>
<feature type="compositionally biased region" description="Polar residues" evidence="1">
    <location>
        <begin position="27"/>
        <end position="53"/>
    </location>
</feature>
<feature type="compositionally biased region" description="Low complexity" evidence="1">
    <location>
        <begin position="108"/>
        <end position="128"/>
    </location>
</feature>
<feature type="compositionally biased region" description="Polar residues" evidence="1">
    <location>
        <begin position="297"/>
        <end position="311"/>
    </location>
</feature>